<dbReference type="PANTHER" id="PTHR11017:SF340">
    <property type="entry name" value="NB-ARC-RELATED"/>
    <property type="match status" value="1"/>
</dbReference>
<organism evidence="1 2">
    <name type="scientific">Tanacetum coccineum</name>
    <dbReference type="NCBI Taxonomy" id="301880"/>
    <lineage>
        <taxon>Eukaryota</taxon>
        <taxon>Viridiplantae</taxon>
        <taxon>Streptophyta</taxon>
        <taxon>Embryophyta</taxon>
        <taxon>Tracheophyta</taxon>
        <taxon>Spermatophyta</taxon>
        <taxon>Magnoliopsida</taxon>
        <taxon>eudicotyledons</taxon>
        <taxon>Gunneridae</taxon>
        <taxon>Pentapetalae</taxon>
        <taxon>asterids</taxon>
        <taxon>campanulids</taxon>
        <taxon>Asterales</taxon>
        <taxon>Asteraceae</taxon>
        <taxon>Asteroideae</taxon>
        <taxon>Anthemideae</taxon>
        <taxon>Anthemidinae</taxon>
        <taxon>Tanacetum</taxon>
    </lineage>
</organism>
<name>A0ABQ5CCC4_9ASTR</name>
<evidence type="ECO:0000313" key="2">
    <source>
        <dbReference type="Proteomes" id="UP001151760"/>
    </source>
</evidence>
<keyword evidence="2" id="KW-1185">Reference proteome</keyword>
<reference evidence="1" key="1">
    <citation type="journal article" date="2022" name="Int. J. Mol. Sci.">
        <title>Draft Genome of Tanacetum Coccineum: Genomic Comparison of Closely Related Tanacetum-Family Plants.</title>
        <authorList>
            <person name="Yamashiro T."/>
            <person name="Shiraishi A."/>
            <person name="Nakayama K."/>
            <person name="Satake H."/>
        </authorList>
    </citation>
    <scope>NUCLEOTIDE SEQUENCE</scope>
</reference>
<proteinExistence type="predicted"/>
<dbReference type="Proteomes" id="UP001151760">
    <property type="component" value="Unassembled WGS sequence"/>
</dbReference>
<dbReference type="InterPro" id="IPR044974">
    <property type="entry name" value="Disease_R_plants"/>
</dbReference>
<dbReference type="PANTHER" id="PTHR11017">
    <property type="entry name" value="LEUCINE-RICH REPEAT-CONTAINING PROTEIN"/>
    <property type="match status" value="1"/>
</dbReference>
<accession>A0ABQ5CCC4</accession>
<gene>
    <name evidence="1" type="ORF">Tco_0894200</name>
</gene>
<comment type="caution">
    <text evidence="1">The sequence shown here is derived from an EMBL/GenBank/DDBJ whole genome shotgun (WGS) entry which is preliminary data.</text>
</comment>
<reference evidence="1" key="2">
    <citation type="submission" date="2022-01" db="EMBL/GenBank/DDBJ databases">
        <authorList>
            <person name="Yamashiro T."/>
            <person name="Shiraishi A."/>
            <person name="Satake H."/>
            <person name="Nakayama K."/>
        </authorList>
    </citation>
    <scope>NUCLEOTIDE SEQUENCE</scope>
</reference>
<protein>
    <submittedName>
        <fullName evidence="1">Uncharacterized protein</fullName>
    </submittedName>
</protein>
<feature type="non-terminal residue" evidence="1">
    <location>
        <position position="211"/>
    </location>
</feature>
<evidence type="ECO:0000313" key="1">
    <source>
        <dbReference type="EMBL" id="GJT24263.1"/>
    </source>
</evidence>
<dbReference type="EMBL" id="BQNB010014121">
    <property type="protein sequence ID" value="GJT24263.1"/>
    <property type="molecule type" value="Genomic_DNA"/>
</dbReference>
<sequence>MQSKTKILFICSTFQQRTGILRLLPTPTLISMQQTSSFFDLKPSSSPATTKPIVGGLSSLFLLSGDDLPSIRTGNDDLACSLAYSPSPFGREHPNNPEKHSRVWKHAEISNMCFGDATVENDQIEAIQFGDNIDLPHVNMLISKMKKLRWLRLIGDNKGNGEAPNCLSNELRYIDWDYYPASPFPDSFQATNLVFLTLSNSKQKLLWEGYK</sequence>